<name>A0A5D9CBC6_9SPHN</name>
<keyword evidence="6" id="KW-0472">Membrane</keyword>
<dbReference type="PANTHER" id="PTHR35093:SF3">
    <property type="entry name" value="LONG-CHAIN FATTY ACID TRANSPORT PROTEIN"/>
    <property type="match status" value="1"/>
</dbReference>
<organism evidence="9 10">
    <name type="scientific">Sphingomonas montanisoli</name>
    <dbReference type="NCBI Taxonomy" id="2606412"/>
    <lineage>
        <taxon>Bacteria</taxon>
        <taxon>Pseudomonadati</taxon>
        <taxon>Pseudomonadota</taxon>
        <taxon>Alphaproteobacteria</taxon>
        <taxon>Sphingomonadales</taxon>
        <taxon>Sphingomonadaceae</taxon>
        <taxon>Sphingomonas</taxon>
    </lineage>
</organism>
<keyword evidence="5 8" id="KW-0732">Signal</keyword>
<evidence type="ECO:0000256" key="7">
    <source>
        <dbReference type="ARBA" id="ARBA00023237"/>
    </source>
</evidence>
<dbReference type="Proteomes" id="UP000322077">
    <property type="component" value="Unassembled WGS sequence"/>
</dbReference>
<comment type="subcellular location">
    <subcellularLocation>
        <location evidence="1">Cell outer membrane</location>
        <topology evidence="1">Multi-pass membrane protein</topology>
    </subcellularLocation>
</comment>
<accession>A0A5D9CBC6</accession>
<dbReference type="SUPFAM" id="SSF56935">
    <property type="entry name" value="Porins"/>
    <property type="match status" value="1"/>
</dbReference>
<evidence type="ECO:0000256" key="4">
    <source>
        <dbReference type="ARBA" id="ARBA00022692"/>
    </source>
</evidence>
<comment type="caution">
    <text evidence="9">The sequence shown here is derived from an EMBL/GenBank/DDBJ whole genome shotgun (WGS) entry which is preliminary data.</text>
</comment>
<dbReference type="AlphaFoldDB" id="A0A5D9CBC6"/>
<evidence type="ECO:0000256" key="6">
    <source>
        <dbReference type="ARBA" id="ARBA00023136"/>
    </source>
</evidence>
<sequence length="435" mass="46253">MTTNTFRRAALLTATASATLLGAASANAAGFYLQEQSTKAVGRAFSGEGADQGAESMWWNPAAIGGNAKSSAYLSASAILPNSKVRNVNTLIRRPTNATFVPVGGNQVSEDPVKKGVLPSGGVAYRVNDQFAVGLAITSPYSFATNYDNNSWARYTADKTKLTTIDIQPTIAWAPLPEISVGVGLNLEHSDATLTNALPNVSAALPDGSQSLKGKGWDMGWSAGMQFRPSSFIDLGVSYKSSIKHKLKGDVTIAGLVGPLAASNLTTNAVATFRTPWQLVGSMRLHVTDKWTLNGTTTRVGWSKFDAIRLGAPLNTAIPENYRNTWSFAGGWDYDMSPQLTLRGGIQWDQTPTRNGERDARVPDGNRWNYALGASYKMNDMITLDAGGMYTSFDTSKIDRTTAAYAGTAAQTPILVNGSVKASAIVLSLGARASF</sequence>
<evidence type="ECO:0000256" key="3">
    <source>
        <dbReference type="ARBA" id="ARBA00022452"/>
    </source>
</evidence>
<comment type="similarity">
    <text evidence="2">Belongs to the OmpP1/FadL family.</text>
</comment>
<dbReference type="EMBL" id="VTOU01000002">
    <property type="protein sequence ID" value="TZG27365.1"/>
    <property type="molecule type" value="Genomic_DNA"/>
</dbReference>
<evidence type="ECO:0000313" key="9">
    <source>
        <dbReference type="EMBL" id="TZG27365.1"/>
    </source>
</evidence>
<keyword evidence="7" id="KW-0998">Cell outer membrane</keyword>
<dbReference type="RefSeq" id="WP_149521578.1">
    <property type="nucleotide sequence ID" value="NZ_VTOU01000002.1"/>
</dbReference>
<keyword evidence="3" id="KW-1134">Transmembrane beta strand</keyword>
<evidence type="ECO:0000256" key="5">
    <source>
        <dbReference type="ARBA" id="ARBA00022729"/>
    </source>
</evidence>
<evidence type="ECO:0000256" key="1">
    <source>
        <dbReference type="ARBA" id="ARBA00004571"/>
    </source>
</evidence>
<feature type="chain" id="PRO_5022847195" evidence="8">
    <location>
        <begin position="29"/>
        <end position="435"/>
    </location>
</feature>
<dbReference type="Pfam" id="PF03349">
    <property type="entry name" value="Toluene_X"/>
    <property type="match status" value="1"/>
</dbReference>
<evidence type="ECO:0000256" key="8">
    <source>
        <dbReference type="SAM" id="SignalP"/>
    </source>
</evidence>
<keyword evidence="4" id="KW-0812">Transmembrane</keyword>
<reference evidence="9 10" key="1">
    <citation type="submission" date="2019-08" db="EMBL/GenBank/DDBJ databases">
        <authorList>
            <person name="Wang G."/>
            <person name="Xu Z."/>
        </authorList>
    </citation>
    <scope>NUCLEOTIDE SEQUENCE [LARGE SCALE GENOMIC DNA]</scope>
    <source>
        <strain evidence="9 10">ZX</strain>
    </source>
</reference>
<evidence type="ECO:0000313" key="10">
    <source>
        <dbReference type="Proteomes" id="UP000322077"/>
    </source>
</evidence>
<keyword evidence="10" id="KW-1185">Reference proteome</keyword>
<dbReference type="InterPro" id="IPR005017">
    <property type="entry name" value="OMPP1/FadL/TodX"/>
</dbReference>
<feature type="signal peptide" evidence="8">
    <location>
        <begin position="1"/>
        <end position="28"/>
    </location>
</feature>
<protein>
    <submittedName>
        <fullName evidence="9">Aromatic hydrocarbon degradation protein</fullName>
    </submittedName>
</protein>
<dbReference type="Gene3D" id="2.40.160.60">
    <property type="entry name" value="Outer membrane protein transport protein (OMPP1/FadL/TodX)"/>
    <property type="match status" value="1"/>
</dbReference>
<dbReference type="GO" id="GO:0015483">
    <property type="term" value="F:long-chain fatty acid transporting porin activity"/>
    <property type="evidence" value="ECO:0007669"/>
    <property type="project" value="TreeGrafter"/>
</dbReference>
<dbReference type="PANTHER" id="PTHR35093">
    <property type="entry name" value="OUTER MEMBRANE PROTEIN NMB0088-RELATED"/>
    <property type="match status" value="1"/>
</dbReference>
<evidence type="ECO:0000256" key="2">
    <source>
        <dbReference type="ARBA" id="ARBA00008163"/>
    </source>
</evidence>
<proteinExistence type="inferred from homology"/>
<dbReference type="GO" id="GO:0009279">
    <property type="term" value="C:cell outer membrane"/>
    <property type="evidence" value="ECO:0007669"/>
    <property type="project" value="UniProtKB-SubCell"/>
</dbReference>
<gene>
    <name evidence="9" type="ORF">FYJ91_07110</name>
</gene>